<sequence>MEPSSAPPPKKEIIVLGAGVIGLTTALKIQLQGVYDVTIIAETLPNDPKSIKYTSSWAGAHHVFNHTDDALQHELEEMTFEVMWALSASGNEAEECFLRIPQTEYYFFDHDPKPSPLEAMPNFKRLEGSELIPGAKSGVSFTTVTIDVPIYLNYLFSRFVANGGKLIRGSVQHINQIIEGGASLFAGGTGGKPPDAVVVCVGLGARSLGGVEDKDMYPVRGQTVIVRAPWVRFGRTINLNDKGAATYIIPRRSSDVVVGGTRVPNDWYPKPRPETTRDILERGFALCPELAPPDVRAEREPTIDDVLHHVVGQGCGLRPARKGGIRLEIDWVEGVGGRGRVPLIYNYGHGGYGYQTSWGAAVKALQLLEQALSASAVERSKSNIY</sequence>
<evidence type="ECO:0000256" key="1">
    <source>
        <dbReference type="ARBA" id="ARBA00001974"/>
    </source>
</evidence>
<dbReference type="STRING" id="1095629.A0A0C9X249"/>
<dbReference type="PANTHER" id="PTHR11530:SF11">
    <property type="entry name" value="D-ASPARTATE OXIDASE"/>
    <property type="match status" value="1"/>
</dbReference>
<dbReference type="InterPro" id="IPR006076">
    <property type="entry name" value="FAD-dep_OxRdtase"/>
</dbReference>
<feature type="binding site" evidence="6">
    <location>
        <begin position="54"/>
        <end position="55"/>
    </location>
    <ligand>
        <name>FAD</name>
        <dbReference type="ChEBI" id="CHEBI:57692"/>
    </ligand>
</feature>
<feature type="domain" description="FAD dependent oxidoreductase" evidence="7">
    <location>
        <begin position="13"/>
        <end position="361"/>
    </location>
</feature>
<organism evidence="8 9">
    <name type="scientific">Laccaria amethystina LaAM-08-1</name>
    <dbReference type="NCBI Taxonomy" id="1095629"/>
    <lineage>
        <taxon>Eukaryota</taxon>
        <taxon>Fungi</taxon>
        <taxon>Dikarya</taxon>
        <taxon>Basidiomycota</taxon>
        <taxon>Agaricomycotina</taxon>
        <taxon>Agaricomycetes</taxon>
        <taxon>Agaricomycetidae</taxon>
        <taxon>Agaricales</taxon>
        <taxon>Agaricineae</taxon>
        <taxon>Hydnangiaceae</taxon>
        <taxon>Laccaria</taxon>
    </lineage>
</organism>
<evidence type="ECO:0000256" key="3">
    <source>
        <dbReference type="ARBA" id="ARBA00022630"/>
    </source>
</evidence>
<dbReference type="Gene3D" id="3.30.9.10">
    <property type="entry name" value="D-Amino Acid Oxidase, subunit A, domain 2"/>
    <property type="match status" value="1"/>
</dbReference>
<dbReference type="SUPFAM" id="SSF51971">
    <property type="entry name" value="Nucleotide-binding domain"/>
    <property type="match status" value="1"/>
</dbReference>
<dbReference type="EMBL" id="KN838554">
    <property type="protein sequence ID" value="KIK06205.1"/>
    <property type="molecule type" value="Genomic_DNA"/>
</dbReference>
<dbReference type="SUPFAM" id="SSF54373">
    <property type="entry name" value="FAD-linked reductases, C-terminal domain"/>
    <property type="match status" value="1"/>
</dbReference>
<feature type="binding site" evidence="6">
    <location>
        <position position="171"/>
    </location>
    <ligand>
        <name>FAD</name>
        <dbReference type="ChEBI" id="CHEBI:57692"/>
    </ligand>
</feature>
<keyword evidence="5" id="KW-0560">Oxidoreductase</keyword>
<comment type="similarity">
    <text evidence="2">Belongs to the DAMOX/DASOX family.</text>
</comment>
<evidence type="ECO:0000256" key="5">
    <source>
        <dbReference type="ARBA" id="ARBA00023002"/>
    </source>
</evidence>
<feature type="binding site" evidence="6">
    <location>
        <position position="318"/>
    </location>
    <ligand>
        <name>D-dopa</name>
        <dbReference type="ChEBI" id="CHEBI:149689"/>
    </ligand>
</feature>
<protein>
    <recommendedName>
        <fullName evidence="7">FAD dependent oxidoreductase domain-containing protein</fullName>
    </recommendedName>
</protein>
<dbReference type="HOGENOM" id="CLU_034311_1_1_1"/>
<evidence type="ECO:0000256" key="4">
    <source>
        <dbReference type="ARBA" id="ARBA00022827"/>
    </source>
</evidence>
<evidence type="ECO:0000313" key="9">
    <source>
        <dbReference type="Proteomes" id="UP000054477"/>
    </source>
</evidence>
<dbReference type="GO" id="GO:0005737">
    <property type="term" value="C:cytoplasm"/>
    <property type="evidence" value="ECO:0007669"/>
    <property type="project" value="TreeGrafter"/>
</dbReference>
<dbReference type="PANTHER" id="PTHR11530">
    <property type="entry name" value="D-AMINO ACID OXIDASE"/>
    <property type="match status" value="1"/>
</dbReference>
<dbReference type="OrthoDB" id="2015447at2759"/>
<dbReference type="Pfam" id="PF01266">
    <property type="entry name" value="DAO"/>
    <property type="match status" value="1"/>
</dbReference>
<dbReference type="AlphaFoldDB" id="A0A0C9X249"/>
<dbReference type="PIRSF" id="PIRSF000189">
    <property type="entry name" value="D-aa_oxidase"/>
    <property type="match status" value="1"/>
</dbReference>
<comment type="cofactor">
    <cofactor evidence="1 6">
        <name>FAD</name>
        <dbReference type="ChEBI" id="CHEBI:57692"/>
    </cofactor>
</comment>
<dbReference type="GO" id="GO:0019478">
    <property type="term" value="P:D-amino acid catabolic process"/>
    <property type="evidence" value="ECO:0007669"/>
    <property type="project" value="TreeGrafter"/>
</dbReference>
<feature type="binding site" evidence="6">
    <location>
        <position position="351"/>
    </location>
    <ligand>
        <name>D-dopa</name>
        <dbReference type="ChEBI" id="CHEBI:149689"/>
    </ligand>
</feature>
<reference evidence="9" key="2">
    <citation type="submission" date="2015-01" db="EMBL/GenBank/DDBJ databases">
        <title>Evolutionary Origins and Diversification of the Mycorrhizal Mutualists.</title>
        <authorList>
            <consortium name="DOE Joint Genome Institute"/>
            <consortium name="Mycorrhizal Genomics Consortium"/>
            <person name="Kohler A."/>
            <person name="Kuo A."/>
            <person name="Nagy L.G."/>
            <person name="Floudas D."/>
            <person name="Copeland A."/>
            <person name="Barry K.W."/>
            <person name="Cichocki N."/>
            <person name="Veneault-Fourrey C."/>
            <person name="LaButti K."/>
            <person name="Lindquist E.A."/>
            <person name="Lipzen A."/>
            <person name="Lundell T."/>
            <person name="Morin E."/>
            <person name="Murat C."/>
            <person name="Riley R."/>
            <person name="Ohm R."/>
            <person name="Sun H."/>
            <person name="Tunlid A."/>
            <person name="Henrissat B."/>
            <person name="Grigoriev I.V."/>
            <person name="Hibbett D.S."/>
            <person name="Martin F."/>
        </authorList>
    </citation>
    <scope>NUCLEOTIDE SEQUENCE [LARGE SCALE GENOMIC DNA]</scope>
    <source>
        <strain evidence="9">LaAM-08-1</strain>
    </source>
</reference>
<accession>A0A0C9X249</accession>
<evidence type="ECO:0000313" key="8">
    <source>
        <dbReference type="EMBL" id="KIK06205.1"/>
    </source>
</evidence>
<keyword evidence="3" id="KW-0285">Flavoprotein</keyword>
<evidence type="ECO:0000256" key="2">
    <source>
        <dbReference type="ARBA" id="ARBA00006730"/>
    </source>
</evidence>
<dbReference type="GO" id="GO:0003884">
    <property type="term" value="F:D-amino-acid oxidase activity"/>
    <property type="evidence" value="ECO:0007669"/>
    <property type="project" value="InterPro"/>
</dbReference>
<feature type="binding site" evidence="6">
    <location>
        <position position="247"/>
    </location>
    <ligand>
        <name>D-dopa</name>
        <dbReference type="ChEBI" id="CHEBI:149689"/>
    </ligand>
</feature>
<dbReference type="InterPro" id="IPR023209">
    <property type="entry name" value="DAO"/>
</dbReference>
<dbReference type="Gene3D" id="3.40.50.720">
    <property type="entry name" value="NAD(P)-binding Rossmann-like Domain"/>
    <property type="match status" value="1"/>
</dbReference>
<evidence type="ECO:0000259" key="7">
    <source>
        <dbReference type="Pfam" id="PF01266"/>
    </source>
</evidence>
<gene>
    <name evidence="8" type="ORF">K443DRAFT_130048</name>
</gene>
<name>A0A0C9X249_9AGAR</name>
<dbReference type="Proteomes" id="UP000054477">
    <property type="component" value="Unassembled WGS sequence"/>
</dbReference>
<proteinExistence type="inferred from homology"/>
<evidence type="ECO:0000256" key="6">
    <source>
        <dbReference type="PIRSR" id="PIRSR000189-1"/>
    </source>
</evidence>
<keyword evidence="4 6" id="KW-0274">FAD</keyword>
<reference evidence="8 9" key="1">
    <citation type="submission" date="2014-04" db="EMBL/GenBank/DDBJ databases">
        <authorList>
            <consortium name="DOE Joint Genome Institute"/>
            <person name="Kuo A."/>
            <person name="Kohler A."/>
            <person name="Nagy L.G."/>
            <person name="Floudas D."/>
            <person name="Copeland A."/>
            <person name="Barry K.W."/>
            <person name="Cichocki N."/>
            <person name="Veneault-Fourrey C."/>
            <person name="LaButti K."/>
            <person name="Lindquist E.A."/>
            <person name="Lipzen A."/>
            <person name="Lundell T."/>
            <person name="Morin E."/>
            <person name="Murat C."/>
            <person name="Sun H."/>
            <person name="Tunlid A."/>
            <person name="Henrissat B."/>
            <person name="Grigoriev I.V."/>
            <person name="Hibbett D.S."/>
            <person name="Martin F."/>
            <person name="Nordberg H.P."/>
            <person name="Cantor M.N."/>
            <person name="Hua S.X."/>
        </authorList>
    </citation>
    <scope>NUCLEOTIDE SEQUENCE [LARGE SCALE GENOMIC DNA]</scope>
    <source>
        <strain evidence="8 9">LaAM-08-1</strain>
    </source>
</reference>
<dbReference type="GO" id="GO:0071949">
    <property type="term" value="F:FAD binding"/>
    <property type="evidence" value="ECO:0007669"/>
    <property type="project" value="InterPro"/>
</dbReference>
<keyword evidence="9" id="KW-1185">Reference proteome</keyword>